<protein>
    <submittedName>
        <fullName evidence="2">ENV2 protein</fullName>
    </submittedName>
</protein>
<keyword evidence="3" id="KW-1185">Reference proteome</keyword>
<organism evidence="2 3">
    <name type="scientific">Steatornis caripensis</name>
    <name type="common">Oilbird</name>
    <dbReference type="NCBI Taxonomy" id="48435"/>
    <lineage>
        <taxon>Eukaryota</taxon>
        <taxon>Metazoa</taxon>
        <taxon>Chordata</taxon>
        <taxon>Craniata</taxon>
        <taxon>Vertebrata</taxon>
        <taxon>Euteleostomi</taxon>
        <taxon>Archelosauria</taxon>
        <taxon>Archosauria</taxon>
        <taxon>Dinosauria</taxon>
        <taxon>Saurischia</taxon>
        <taxon>Theropoda</taxon>
        <taxon>Coelurosauria</taxon>
        <taxon>Aves</taxon>
        <taxon>Neognathae</taxon>
        <taxon>Neoaves</taxon>
        <taxon>Strisores</taxon>
        <taxon>Caprimulgiformes</taxon>
        <taxon>Steatornithidae</taxon>
        <taxon>Steatornis</taxon>
    </lineage>
</organism>
<sequence>SQIEEGSLFELVQAAYQTLNHTNPNMTNSCWLCYDTRPPFYEGIALNTPINVSREESPSQCNWGAKKVGITLQQVTGQGVCTG</sequence>
<comment type="caution">
    <text evidence="2">The sequence shown here is derived from an EMBL/GenBank/DDBJ whole genome shotgun (WGS) entry which is preliminary data.</text>
</comment>
<proteinExistence type="predicted"/>
<feature type="non-terminal residue" evidence="2">
    <location>
        <position position="83"/>
    </location>
</feature>
<evidence type="ECO:0000313" key="2">
    <source>
        <dbReference type="EMBL" id="NWX50777.1"/>
    </source>
</evidence>
<evidence type="ECO:0000313" key="3">
    <source>
        <dbReference type="Proteomes" id="UP000516988"/>
    </source>
</evidence>
<dbReference type="InterPro" id="IPR018154">
    <property type="entry name" value="TLV/ENV_coat_polyprotein"/>
</dbReference>
<dbReference type="EMBL" id="VZSC01004352">
    <property type="protein sequence ID" value="NWX41951.1"/>
    <property type="molecule type" value="Genomic_DNA"/>
</dbReference>
<dbReference type="Pfam" id="PF00429">
    <property type="entry name" value="TLV_coat"/>
    <property type="match status" value="1"/>
</dbReference>
<dbReference type="AlphaFoldDB" id="A0A7K6WTV6"/>
<accession>A0A7K6WTV6</accession>
<dbReference type="OrthoDB" id="9306952at2759"/>
<name>A0A7K6WTV6_STECA</name>
<evidence type="ECO:0000313" key="1">
    <source>
        <dbReference type="EMBL" id="NWX41951.1"/>
    </source>
</evidence>
<dbReference type="EMBL" id="VZSC01016810">
    <property type="protein sequence ID" value="NWX50777.1"/>
    <property type="molecule type" value="Genomic_DNA"/>
</dbReference>
<dbReference type="Proteomes" id="UP000516988">
    <property type="component" value="Unassembled WGS sequence"/>
</dbReference>
<feature type="non-terminal residue" evidence="2">
    <location>
        <position position="1"/>
    </location>
</feature>
<gene>
    <name evidence="2" type="primary">Fv4_2</name>
    <name evidence="1" type="synonym">Fv4_1</name>
    <name evidence="1" type="ORF">STECAR_R15559</name>
    <name evidence="2" type="ORF">STECAR_R16094</name>
</gene>
<reference evidence="2 3" key="1">
    <citation type="submission" date="2019-09" db="EMBL/GenBank/DDBJ databases">
        <title>Bird 10,000 Genomes (B10K) Project - Family phase.</title>
        <authorList>
            <person name="Zhang G."/>
        </authorList>
    </citation>
    <scope>NUCLEOTIDE SEQUENCE [LARGE SCALE GENOMIC DNA]</scope>
    <source>
        <strain evidence="2">OUT-0004</strain>
    </source>
</reference>